<dbReference type="GO" id="GO:0016829">
    <property type="term" value="F:lyase activity"/>
    <property type="evidence" value="ECO:0007669"/>
    <property type="project" value="UniProtKB-KW"/>
</dbReference>
<dbReference type="InterPro" id="IPR029068">
    <property type="entry name" value="Glyas_Bleomycin-R_OHBP_Dase"/>
</dbReference>
<proteinExistence type="predicted"/>
<sequence>LAKAEAGGGSVYIPAKESMPGMYGASIADPDGHVWEMLWMPPEAVETVSTRNTEAGPA</sequence>
<accession>A0ABX1JUF3</accession>
<reference evidence="1 2" key="1">
    <citation type="submission" date="2020-04" db="EMBL/GenBank/DDBJ databases">
        <authorList>
            <person name="Liu S."/>
        </authorList>
    </citation>
    <scope>NUCLEOTIDE SEQUENCE [LARGE SCALE GENOMIC DNA]</scope>
    <source>
        <strain evidence="1 2">CGMCC 1.15091</strain>
    </source>
</reference>
<evidence type="ECO:0000313" key="1">
    <source>
        <dbReference type="EMBL" id="NKX51964.1"/>
    </source>
</evidence>
<feature type="non-terminal residue" evidence="1">
    <location>
        <position position="1"/>
    </location>
</feature>
<dbReference type="EMBL" id="JAAZSR010000361">
    <property type="protein sequence ID" value="NKX51964.1"/>
    <property type="molecule type" value="Genomic_DNA"/>
</dbReference>
<keyword evidence="1" id="KW-0456">Lyase</keyword>
<comment type="caution">
    <text evidence="1">The sequence shown here is derived from an EMBL/GenBank/DDBJ whole genome shotgun (WGS) entry which is preliminary data.</text>
</comment>
<dbReference type="Gene3D" id="3.10.180.10">
    <property type="entry name" value="2,3-Dihydroxybiphenyl 1,2-Dioxygenase, domain 1"/>
    <property type="match status" value="1"/>
</dbReference>
<dbReference type="Proteomes" id="UP000523795">
    <property type="component" value="Unassembled WGS sequence"/>
</dbReference>
<gene>
    <name evidence="1" type="ORF">HER39_15605</name>
</gene>
<organism evidence="1 2">
    <name type="scientific">Arthrobacter deserti</name>
    <dbReference type="NCBI Taxonomy" id="1742687"/>
    <lineage>
        <taxon>Bacteria</taxon>
        <taxon>Bacillati</taxon>
        <taxon>Actinomycetota</taxon>
        <taxon>Actinomycetes</taxon>
        <taxon>Micrococcales</taxon>
        <taxon>Micrococcaceae</taxon>
        <taxon>Arthrobacter</taxon>
    </lineage>
</organism>
<keyword evidence="2" id="KW-1185">Reference proteome</keyword>
<protein>
    <submittedName>
        <fullName evidence="1">Lactoylglutathione lyase</fullName>
    </submittedName>
</protein>
<name>A0ABX1JUF3_9MICC</name>
<evidence type="ECO:0000313" key="2">
    <source>
        <dbReference type="Proteomes" id="UP000523795"/>
    </source>
</evidence>
<dbReference type="SUPFAM" id="SSF54593">
    <property type="entry name" value="Glyoxalase/Bleomycin resistance protein/Dihydroxybiphenyl dioxygenase"/>
    <property type="match status" value="1"/>
</dbReference>